<organism evidence="1 2">
    <name type="scientific">Trifolium medium</name>
    <dbReference type="NCBI Taxonomy" id="97028"/>
    <lineage>
        <taxon>Eukaryota</taxon>
        <taxon>Viridiplantae</taxon>
        <taxon>Streptophyta</taxon>
        <taxon>Embryophyta</taxon>
        <taxon>Tracheophyta</taxon>
        <taxon>Spermatophyta</taxon>
        <taxon>Magnoliopsida</taxon>
        <taxon>eudicotyledons</taxon>
        <taxon>Gunneridae</taxon>
        <taxon>Pentapetalae</taxon>
        <taxon>rosids</taxon>
        <taxon>fabids</taxon>
        <taxon>Fabales</taxon>
        <taxon>Fabaceae</taxon>
        <taxon>Papilionoideae</taxon>
        <taxon>50 kb inversion clade</taxon>
        <taxon>NPAAA clade</taxon>
        <taxon>Hologalegina</taxon>
        <taxon>IRL clade</taxon>
        <taxon>Trifolieae</taxon>
        <taxon>Trifolium</taxon>
    </lineage>
</organism>
<feature type="non-terminal residue" evidence="1">
    <location>
        <position position="100"/>
    </location>
</feature>
<keyword evidence="2" id="KW-1185">Reference proteome</keyword>
<sequence>MNNEQKLQAKPTHATDVAKIIKKDQYVAKARQSYKITLDPKQETPVTNKGEIKHVHQYTDAALLGHEDTKITLDLDISDDDSWDDEVQIIVRDDNQKPMI</sequence>
<name>A0A392RMD9_9FABA</name>
<evidence type="ECO:0000313" key="1">
    <source>
        <dbReference type="EMBL" id="MCI37447.1"/>
    </source>
</evidence>
<dbReference type="EMBL" id="LXQA010244759">
    <property type="protein sequence ID" value="MCI37447.1"/>
    <property type="molecule type" value="Genomic_DNA"/>
</dbReference>
<reference evidence="1 2" key="1">
    <citation type="journal article" date="2018" name="Front. Plant Sci.">
        <title>Red Clover (Trifolium pratense) and Zigzag Clover (T. medium) - A Picture of Genomic Similarities and Differences.</title>
        <authorList>
            <person name="Dluhosova J."/>
            <person name="Istvanek J."/>
            <person name="Nedelnik J."/>
            <person name="Repkova J."/>
        </authorList>
    </citation>
    <scope>NUCLEOTIDE SEQUENCE [LARGE SCALE GENOMIC DNA]</scope>
    <source>
        <strain evidence="2">cv. 10/8</strain>
        <tissue evidence="1">Leaf</tissue>
    </source>
</reference>
<dbReference type="AlphaFoldDB" id="A0A392RMD9"/>
<protein>
    <submittedName>
        <fullName evidence="1">Uncharacterized protein</fullName>
    </submittedName>
</protein>
<proteinExistence type="predicted"/>
<evidence type="ECO:0000313" key="2">
    <source>
        <dbReference type="Proteomes" id="UP000265520"/>
    </source>
</evidence>
<dbReference type="Proteomes" id="UP000265520">
    <property type="component" value="Unassembled WGS sequence"/>
</dbReference>
<accession>A0A392RMD9</accession>
<comment type="caution">
    <text evidence="1">The sequence shown here is derived from an EMBL/GenBank/DDBJ whole genome shotgun (WGS) entry which is preliminary data.</text>
</comment>